<dbReference type="InterPro" id="IPR057978">
    <property type="entry name" value="TPR_DAAF5"/>
</dbReference>
<proteinExistence type="predicted"/>
<dbReference type="PANTHER" id="PTHR16216:SF2">
    <property type="entry name" value="DYNEIN AXONEMAL ASSEMBLY FACTOR 5"/>
    <property type="match status" value="1"/>
</dbReference>
<dbReference type="InterPro" id="IPR034085">
    <property type="entry name" value="TOG"/>
</dbReference>
<dbReference type="InterPro" id="IPR021133">
    <property type="entry name" value="HEAT_type_2"/>
</dbReference>
<reference evidence="4 5" key="1">
    <citation type="journal article" date="2016" name="Genome Biol. Evol.">
        <title>Gene Family Evolution Reflects Adaptation to Soil Environmental Stressors in the Genome of the Collembolan Orchesella cincta.</title>
        <authorList>
            <person name="Faddeeva-Vakhrusheva A."/>
            <person name="Derks M.F."/>
            <person name="Anvar S.Y."/>
            <person name="Agamennone V."/>
            <person name="Suring W."/>
            <person name="Smit S."/>
            <person name="van Straalen N.M."/>
            <person name="Roelofs D."/>
        </authorList>
    </citation>
    <scope>NUCLEOTIDE SEQUENCE [LARGE SCALE GENOMIC DNA]</scope>
    <source>
        <tissue evidence="4">Mixed pool</tissue>
    </source>
</reference>
<dbReference type="InterPro" id="IPR016024">
    <property type="entry name" value="ARM-type_fold"/>
</dbReference>
<dbReference type="Proteomes" id="UP000094527">
    <property type="component" value="Unassembled WGS sequence"/>
</dbReference>
<dbReference type="SMART" id="SM01349">
    <property type="entry name" value="TOG"/>
    <property type="match status" value="1"/>
</dbReference>
<dbReference type="GO" id="GO:0045505">
    <property type="term" value="F:dynein intermediate chain binding"/>
    <property type="evidence" value="ECO:0007669"/>
    <property type="project" value="TreeGrafter"/>
</dbReference>
<dbReference type="EMBL" id="LJIJ01000652">
    <property type="protein sequence ID" value="ODM95566.1"/>
    <property type="molecule type" value="Genomic_DNA"/>
</dbReference>
<dbReference type="OMA" id="AFQGPWA"/>
<keyword evidence="1" id="KW-0677">Repeat</keyword>
<feature type="domain" description="TOG" evidence="3">
    <location>
        <begin position="89"/>
        <end position="340"/>
    </location>
</feature>
<protein>
    <submittedName>
        <fullName evidence="4">Dynein assembly factor 5, axonemal</fullName>
    </submittedName>
</protein>
<dbReference type="InterPro" id="IPR056497">
    <property type="entry name" value="HEAT_DAAF5"/>
</dbReference>
<evidence type="ECO:0000259" key="3">
    <source>
        <dbReference type="SMART" id="SM01349"/>
    </source>
</evidence>
<keyword evidence="5" id="KW-1185">Reference proteome</keyword>
<dbReference type="Gene3D" id="1.25.10.10">
    <property type="entry name" value="Leucine-rich Repeat Variant"/>
    <property type="match status" value="2"/>
</dbReference>
<dbReference type="PROSITE" id="PS50077">
    <property type="entry name" value="HEAT_REPEAT"/>
    <property type="match status" value="1"/>
</dbReference>
<evidence type="ECO:0000313" key="4">
    <source>
        <dbReference type="EMBL" id="ODM95566.1"/>
    </source>
</evidence>
<evidence type="ECO:0000313" key="5">
    <source>
        <dbReference type="Proteomes" id="UP000094527"/>
    </source>
</evidence>
<dbReference type="GO" id="GO:0036159">
    <property type="term" value="P:inner dynein arm assembly"/>
    <property type="evidence" value="ECO:0007669"/>
    <property type="project" value="TreeGrafter"/>
</dbReference>
<dbReference type="PANTHER" id="PTHR16216">
    <property type="entry name" value="DYNEIN ASSEMBLY FACTOR 5, AXONEMAL"/>
    <property type="match status" value="1"/>
</dbReference>
<accession>A0A1D2MRE6</accession>
<dbReference type="InterPro" id="IPR011989">
    <property type="entry name" value="ARM-like"/>
</dbReference>
<dbReference type="Pfam" id="PF25757">
    <property type="entry name" value="TPR_DNAAF5"/>
    <property type="match status" value="1"/>
</dbReference>
<comment type="caution">
    <text evidence="4">The sequence shown here is derived from an EMBL/GenBank/DDBJ whole genome shotgun (WGS) entry which is preliminary data.</text>
</comment>
<dbReference type="GO" id="GO:0003341">
    <property type="term" value="P:cilium movement"/>
    <property type="evidence" value="ECO:0007669"/>
    <property type="project" value="TreeGrafter"/>
</dbReference>
<dbReference type="STRING" id="48709.A0A1D2MRE6"/>
<evidence type="ECO:0000256" key="2">
    <source>
        <dbReference type="PROSITE-ProRule" id="PRU00103"/>
    </source>
</evidence>
<dbReference type="GO" id="GO:0005737">
    <property type="term" value="C:cytoplasm"/>
    <property type="evidence" value="ECO:0007669"/>
    <property type="project" value="TreeGrafter"/>
</dbReference>
<organism evidence="4 5">
    <name type="scientific">Orchesella cincta</name>
    <name type="common">Springtail</name>
    <name type="synonym">Podura cincta</name>
    <dbReference type="NCBI Taxonomy" id="48709"/>
    <lineage>
        <taxon>Eukaryota</taxon>
        <taxon>Metazoa</taxon>
        <taxon>Ecdysozoa</taxon>
        <taxon>Arthropoda</taxon>
        <taxon>Hexapoda</taxon>
        <taxon>Collembola</taxon>
        <taxon>Entomobryomorpha</taxon>
        <taxon>Entomobryoidea</taxon>
        <taxon>Orchesellidae</taxon>
        <taxon>Orchesellinae</taxon>
        <taxon>Orchesella</taxon>
    </lineage>
</organism>
<name>A0A1D2MRE6_ORCCI</name>
<dbReference type="Pfam" id="PF24573">
    <property type="entry name" value="HEAT_DAAF5"/>
    <property type="match status" value="1"/>
</dbReference>
<dbReference type="SUPFAM" id="SSF48371">
    <property type="entry name" value="ARM repeat"/>
    <property type="match status" value="1"/>
</dbReference>
<dbReference type="GO" id="GO:0036158">
    <property type="term" value="P:outer dynein arm assembly"/>
    <property type="evidence" value="ECO:0007669"/>
    <property type="project" value="TreeGrafter"/>
</dbReference>
<evidence type="ECO:0000256" key="1">
    <source>
        <dbReference type="ARBA" id="ARBA00022737"/>
    </source>
</evidence>
<dbReference type="InterPro" id="IPR000357">
    <property type="entry name" value="HEAT"/>
</dbReference>
<dbReference type="AlphaFoldDB" id="A0A1D2MRE6"/>
<dbReference type="InterPro" id="IPR052623">
    <property type="entry name" value="DAAF5"/>
</dbReference>
<dbReference type="OrthoDB" id="413572at2759"/>
<sequence>MASEEGLEKTITPPQETPILPNAQVILTNLRAENKLLRRKTLTGILEEIKSLQDNFDQKCRVSSKQLVKPFRARRRAIKLDSDDEEEGDAEPVPEEDIFEQSEMIFSVYGSVENLIKSLVLSLSDPVEKCRELAYESLGIIVEKSGKKTVSQVLPVVIPTLVERLAQPELIESSEEVRLIAVDFIEKIVEKCQKDMIPYIDDLIEIMLATLGDPYHEVRIRSCEVTSLLAKTMPEVFHYRSELLVKPLCLSLTHQQSRLRRSVAECIGDVLQYGSHKPAEHYVPHLIQRLFDPNQNVRKSVVSIVGNWMMNFSDRYSHFYRFLPIIMSGLCDESPDVSELAFSLWEKIGDQYLEENINDYKDHVDFPAENPYHYPNGVKRPNFGCRMLTHREVCKLIPGVTHDIMDWQDSNRQKSAQLLYHLILNCEEKMTMHVEPLFQCMFRACLDSNPIVIKYVLDSATLLGYFVPMSTCWPLLAENLTCNPSEGCLAVTCSYLKGVDPAALPNYLNDILELMSSPEISQTLHNGKLDWIVSICETVLALSPNAVAEGSAGVLFKILIVVASMSRSTETISRAQGAMDILRQFCGFTSVDELFGLYSGPILEQIKDADAEWTLNTPERLIFTTILTQAGSGIERNMDIVLGILVSYLGPKRDPEVRLSLFTELAGILKFYSEIEHTPQQLEQIQFFVKTIIEDILNKSLVWRAGKSAGALRAAALNCLVTILLGKLLKIDDIVALASNIATGCIGLLDEQLYLNRLFSVKCLGQLFVCCENRLEIDHVNKVYPELLKRMDDENKEVRMASATALSEVYSNLPDEYTVERFKAHLDHAVGVLIVHLDDRDEEIQESVFEALSVIGTICSEVVISNCESFKTKHRSPAQCTRLITKLT</sequence>
<gene>
    <name evidence="4" type="ORF">Ocin01_11113</name>
</gene>
<feature type="repeat" description="HEAT" evidence="2">
    <location>
        <begin position="783"/>
        <end position="821"/>
    </location>
</feature>
<dbReference type="Pfam" id="PF02985">
    <property type="entry name" value="HEAT"/>
    <property type="match status" value="1"/>
</dbReference>